<dbReference type="Proteomes" id="UP001217089">
    <property type="component" value="Unassembled WGS sequence"/>
</dbReference>
<accession>A0ABQ9EAW3</accession>
<proteinExistence type="predicted"/>
<dbReference type="SUPFAM" id="SSF48371">
    <property type="entry name" value="ARM repeat"/>
    <property type="match status" value="1"/>
</dbReference>
<dbReference type="Gene3D" id="1.25.10.10">
    <property type="entry name" value="Leucine-rich Repeat Variant"/>
    <property type="match status" value="1"/>
</dbReference>
<dbReference type="PANTHER" id="PTHR32059">
    <property type="entry name" value="RAB11-BINDING PROTEIN RELCH"/>
    <property type="match status" value="1"/>
</dbReference>
<dbReference type="InterPro" id="IPR016024">
    <property type="entry name" value="ARM-type_fold"/>
</dbReference>
<dbReference type="PANTHER" id="PTHR32059:SF0">
    <property type="entry name" value="RAB11-BINDING PROTEIN RELCH"/>
    <property type="match status" value="1"/>
</dbReference>
<feature type="chain" id="PRO_5045278632" evidence="1">
    <location>
        <begin position="25"/>
        <end position="175"/>
    </location>
</feature>
<sequence>MTLLSKIMFIFCFRIPRLLEIVMGVGFSIPKIVSSLCKCFFKISRTFGKTFSEKRIRPKFIELMVLQDDHTDDQAYASAKQTSVTTCLVPVYAAGVLSAYNTYRHLFLCYLFDRTNSSHHELLLTVLWDGVVHTSAQVRSASARLFEYMVKGVSENLVSTRVFPALVTLGNDPEM</sequence>
<dbReference type="EMBL" id="JARBDR010000917">
    <property type="protein sequence ID" value="KAJ8302478.1"/>
    <property type="molecule type" value="Genomic_DNA"/>
</dbReference>
<feature type="signal peptide" evidence="1">
    <location>
        <begin position="1"/>
        <end position="24"/>
    </location>
</feature>
<evidence type="ECO:0000313" key="2">
    <source>
        <dbReference type="EMBL" id="KAJ8302478.1"/>
    </source>
</evidence>
<name>A0ABQ9EAW3_TEGGR</name>
<evidence type="ECO:0000256" key="1">
    <source>
        <dbReference type="SAM" id="SignalP"/>
    </source>
</evidence>
<dbReference type="InterPro" id="IPR011989">
    <property type="entry name" value="ARM-like"/>
</dbReference>
<keyword evidence="1" id="KW-0732">Signal</keyword>
<protein>
    <submittedName>
        <fullName evidence="2">Uncharacterized protein</fullName>
    </submittedName>
</protein>
<reference evidence="2 3" key="1">
    <citation type="submission" date="2022-12" db="EMBL/GenBank/DDBJ databases">
        <title>Chromosome-level genome of Tegillarca granosa.</title>
        <authorList>
            <person name="Kim J."/>
        </authorList>
    </citation>
    <scope>NUCLEOTIDE SEQUENCE [LARGE SCALE GENOMIC DNA]</scope>
    <source>
        <strain evidence="2">Teg-2019</strain>
        <tissue evidence="2">Adductor muscle</tissue>
    </source>
</reference>
<dbReference type="InterPro" id="IPR040362">
    <property type="entry name" value="RELCH"/>
</dbReference>
<gene>
    <name evidence="2" type="ORF">KUTeg_018874</name>
</gene>
<keyword evidence="3" id="KW-1185">Reference proteome</keyword>
<comment type="caution">
    <text evidence="2">The sequence shown here is derived from an EMBL/GenBank/DDBJ whole genome shotgun (WGS) entry which is preliminary data.</text>
</comment>
<evidence type="ECO:0000313" key="3">
    <source>
        <dbReference type="Proteomes" id="UP001217089"/>
    </source>
</evidence>
<organism evidence="2 3">
    <name type="scientific">Tegillarca granosa</name>
    <name type="common">Malaysian cockle</name>
    <name type="synonym">Anadara granosa</name>
    <dbReference type="NCBI Taxonomy" id="220873"/>
    <lineage>
        <taxon>Eukaryota</taxon>
        <taxon>Metazoa</taxon>
        <taxon>Spiralia</taxon>
        <taxon>Lophotrochozoa</taxon>
        <taxon>Mollusca</taxon>
        <taxon>Bivalvia</taxon>
        <taxon>Autobranchia</taxon>
        <taxon>Pteriomorphia</taxon>
        <taxon>Arcoida</taxon>
        <taxon>Arcoidea</taxon>
        <taxon>Arcidae</taxon>
        <taxon>Tegillarca</taxon>
    </lineage>
</organism>